<feature type="coiled-coil region" evidence="1">
    <location>
        <begin position="847"/>
        <end position="874"/>
    </location>
</feature>
<dbReference type="Proteomes" id="UP000007635">
    <property type="component" value="Chromosome XI"/>
</dbReference>
<protein>
    <submittedName>
        <fullName evidence="4">Centrosomal protein 112</fullName>
    </submittedName>
</protein>
<reference evidence="4 5" key="1">
    <citation type="journal article" date="2021" name="G3 (Bethesda)">
        <title>Improved contiguity of the threespine stickleback genome using long-read sequencing.</title>
        <authorList>
            <person name="Nath S."/>
            <person name="Shaw D.E."/>
            <person name="White M.A."/>
        </authorList>
    </citation>
    <scope>NUCLEOTIDE SEQUENCE [LARGE SCALE GENOMIC DNA]</scope>
    <source>
        <strain evidence="4 5">Lake Benthic</strain>
    </source>
</reference>
<name>A0AAQ4PJ08_GASAC</name>
<evidence type="ECO:0000313" key="5">
    <source>
        <dbReference type="Proteomes" id="UP000007635"/>
    </source>
</evidence>
<dbReference type="PROSITE" id="PS00028">
    <property type="entry name" value="ZINC_FINGER_C2H2_1"/>
    <property type="match status" value="1"/>
</dbReference>
<feature type="compositionally biased region" description="Basic and acidic residues" evidence="2">
    <location>
        <begin position="518"/>
        <end position="527"/>
    </location>
</feature>
<feature type="compositionally biased region" description="Polar residues" evidence="2">
    <location>
        <begin position="507"/>
        <end position="516"/>
    </location>
</feature>
<keyword evidence="5" id="KW-1185">Reference proteome</keyword>
<reference evidence="4" key="3">
    <citation type="submission" date="2025-09" db="UniProtKB">
        <authorList>
            <consortium name="Ensembl"/>
        </authorList>
    </citation>
    <scope>IDENTIFICATION</scope>
</reference>
<feature type="coiled-coil region" evidence="1">
    <location>
        <begin position="293"/>
        <end position="327"/>
    </location>
</feature>
<dbReference type="Ensembl" id="ENSGACT00000069250.1">
    <property type="protein sequence ID" value="ENSGACP00000038752.1"/>
    <property type="gene ID" value="ENSGACG00000034710.1"/>
</dbReference>
<dbReference type="GeneTree" id="ENSGT00390000006544"/>
<evidence type="ECO:0000313" key="4">
    <source>
        <dbReference type="Ensembl" id="ENSGACP00000038752.1"/>
    </source>
</evidence>
<feature type="region of interest" description="Disordered" evidence="2">
    <location>
        <begin position="507"/>
        <end position="527"/>
    </location>
</feature>
<organism evidence="4 5">
    <name type="scientific">Gasterosteus aculeatus aculeatus</name>
    <name type="common">three-spined stickleback</name>
    <dbReference type="NCBI Taxonomy" id="481459"/>
    <lineage>
        <taxon>Eukaryota</taxon>
        <taxon>Metazoa</taxon>
        <taxon>Chordata</taxon>
        <taxon>Craniata</taxon>
        <taxon>Vertebrata</taxon>
        <taxon>Euteleostomi</taxon>
        <taxon>Actinopterygii</taxon>
        <taxon>Neopterygii</taxon>
        <taxon>Teleostei</taxon>
        <taxon>Neoteleostei</taxon>
        <taxon>Acanthomorphata</taxon>
        <taxon>Eupercaria</taxon>
        <taxon>Perciformes</taxon>
        <taxon>Cottioidei</taxon>
        <taxon>Gasterosteales</taxon>
        <taxon>Gasterosteidae</taxon>
        <taxon>Gasterosteus</taxon>
    </lineage>
</organism>
<feature type="compositionally biased region" description="Basic residues" evidence="2">
    <location>
        <begin position="169"/>
        <end position="178"/>
    </location>
</feature>
<sequence length="882" mass="101611">MSQHQHSWERLDTEFDHFLLDMKPYVLKHPSKTERQQCAAWVKKLCDPASCGAGVTGRKNRNMHARLLLHMLKRGVLERPFTSRPEPGGLKALPTYVSIYFDEPLRGGSEEQSNAGLPDWVTGELGGYSDDCLTASLLKDRVSSTPIAAHHRRRLYEERTPPGPLSSSPHKRSQKHGAGRVEAELNADASPDDRDLEARLNSWNLGIESPRYLRGNPIPFSLISKPSFGGNGPLVADQGPQPAHSEEAYSTTEMTIKLLESKHQEEKLKMQQRHDADVEKILDRKNGEIEETKSLHRAKQKESEETIRKLERKVQSVTRESQAACESREKLIAELKKTSDQSTDSLRNEWEKKLHAAVTEMEQDKFKLQTKHTENIQELLEDTNLRLAQMEAEYIARSRAAEQTERELQLRVKQQSAEVEKGNALRQRMAQEKAQLETHVVSISTELQEANKRNALLQKEKEQHEQELRVHYDTQLSRLHQEHDLSAAKSSEVMGDLEKTVAALKQQLSDTQSRSHQQVKDQETQFQQETDKVRINCEKKVLEIQNEAEKERTEGKRKMAKLEDALREMESQLDRARESQRQQLQQADAALEQFKKQVELSAEKTYANMNLQMEKVEEDLIRSKSLREKQAKEFSQQLEALRQKYEQQTISDLEAQLSGLRDELQDAQAQHKRQLAEVALFREEEKRTAFLDKEASLDRLRSDMQRVRADLEESHRQERDAAQEKSNSRLKQIEREYAQKLAKSAQLIAQLQTSVCDSKEEAVGLQQALEKQLKESSLQWEEERRTIIQHADRANKAPQEKVEGLQRQLHCLKKRLLGKALESEEKVTAVRQEYEEKIKGLMPVELRQELEDTIASLKAQVNFLQKRASLLQEDLDACRGRR</sequence>
<feature type="region of interest" description="Disordered" evidence="2">
    <location>
        <begin position="149"/>
        <end position="193"/>
    </location>
</feature>
<dbReference type="InterPro" id="IPR013087">
    <property type="entry name" value="Znf_C2H2_type"/>
</dbReference>
<evidence type="ECO:0000259" key="3">
    <source>
        <dbReference type="PROSITE" id="PS00028"/>
    </source>
</evidence>
<evidence type="ECO:0000256" key="1">
    <source>
        <dbReference type="SAM" id="Coils"/>
    </source>
</evidence>
<feature type="coiled-coil region" evidence="1">
    <location>
        <begin position="373"/>
        <end position="407"/>
    </location>
</feature>
<proteinExistence type="predicted"/>
<accession>A0AAQ4PJ08</accession>
<dbReference type="Pfam" id="PF14846">
    <property type="entry name" value="DUF4485"/>
    <property type="match status" value="1"/>
</dbReference>
<dbReference type="PANTHER" id="PTHR18871">
    <property type="entry name" value="CENTROSOMAL PROTEIN OF 112 KDA"/>
    <property type="match status" value="1"/>
</dbReference>
<dbReference type="InterPro" id="IPR055310">
    <property type="entry name" value="CEP112"/>
</dbReference>
<feature type="domain" description="C2H2-type" evidence="3">
    <location>
        <begin position="46"/>
        <end position="70"/>
    </location>
</feature>
<keyword evidence="1" id="KW-0175">Coiled coil</keyword>
<evidence type="ECO:0000256" key="2">
    <source>
        <dbReference type="SAM" id="MobiDB-lite"/>
    </source>
</evidence>
<dbReference type="InterPro" id="IPR027831">
    <property type="entry name" value="DUF4485"/>
</dbReference>
<dbReference type="PANTHER" id="PTHR18871:SF2">
    <property type="entry name" value="CENTROSOMAL PROTEIN OF 112 KDA"/>
    <property type="match status" value="1"/>
</dbReference>
<reference evidence="4" key="2">
    <citation type="submission" date="2025-08" db="UniProtKB">
        <authorList>
            <consortium name="Ensembl"/>
        </authorList>
    </citation>
    <scope>IDENTIFICATION</scope>
</reference>
<dbReference type="AlphaFoldDB" id="A0AAQ4PJ08"/>
<feature type="region of interest" description="Disordered" evidence="2">
    <location>
        <begin position="708"/>
        <end position="730"/>
    </location>
</feature>